<evidence type="ECO:0000313" key="1">
    <source>
        <dbReference type="EMBL" id="RGW72219.1"/>
    </source>
</evidence>
<comment type="caution">
    <text evidence="1">The sequence shown here is derived from an EMBL/GenBank/DDBJ whole genome shotgun (WGS) entry which is preliminary data.</text>
</comment>
<accession>A0AA92U6F6</accession>
<dbReference type="AlphaFoldDB" id="A0AA92U6F6"/>
<dbReference type="Gene3D" id="3.10.450.50">
    <property type="match status" value="1"/>
</dbReference>
<gene>
    <name evidence="1" type="ORF">DWV53_15300</name>
</gene>
<dbReference type="PROSITE" id="PS51257">
    <property type="entry name" value="PROKAR_LIPOPROTEIN"/>
    <property type="match status" value="1"/>
</dbReference>
<sequence length="313" mass="35478">MNYKNIISALFIAMIFAGGISCTNKTKSAKQGNDSIASDSVAATDNEEPVDVVISPEKSKKGNVTKFTFNYSGKEVNVIADENKYEYYVKIDNKKFPLESEDYDFGSIKDCRMYKNNIWIIGDKNVAGIYAAETSGIGVVCFNIDKKKIKDVVSCGGAKFSDNQVVYQKKELKNPDADCAADFKFKTITKKIFIDGKEKKPTEKEIISFIKEMYNGELYNDYDFLKKHCTKSLLKHLAAEYDYDDRGYACWLFRSGLQDGPSERHGIISIKPLGNSWYKYSYYDMGTKAENKVKVIIDGTTIKFDKVEQLTKF</sequence>
<name>A0AA92U6F6_9BACT</name>
<dbReference type="Proteomes" id="UP000285776">
    <property type="component" value="Unassembled WGS sequence"/>
</dbReference>
<evidence type="ECO:0000313" key="2">
    <source>
        <dbReference type="Proteomes" id="UP000285776"/>
    </source>
</evidence>
<dbReference type="EMBL" id="QSAV01000118">
    <property type="protein sequence ID" value="RGW72219.1"/>
    <property type="molecule type" value="Genomic_DNA"/>
</dbReference>
<proteinExistence type="predicted"/>
<reference evidence="1 2" key="1">
    <citation type="submission" date="2018-08" db="EMBL/GenBank/DDBJ databases">
        <title>A genome reference for cultivated species of the human gut microbiota.</title>
        <authorList>
            <person name="Zou Y."/>
            <person name="Xue W."/>
            <person name="Luo G."/>
        </authorList>
    </citation>
    <scope>NUCLEOTIDE SEQUENCE [LARGE SCALE GENOMIC DNA]</scope>
    <source>
        <strain evidence="1 2">AF10-17</strain>
    </source>
</reference>
<dbReference type="RefSeq" id="WP_118155473.1">
    <property type="nucleotide sequence ID" value="NZ_QSAV01000118.1"/>
</dbReference>
<organism evidence="1 2">
    <name type="scientific">Segatella copri</name>
    <dbReference type="NCBI Taxonomy" id="165179"/>
    <lineage>
        <taxon>Bacteria</taxon>
        <taxon>Pseudomonadati</taxon>
        <taxon>Bacteroidota</taxon>
        <taxon>Bacteroidia</taxon>
        <taxon>Bacteroidales</taxon>
        <taxon>Prevotellaceae</taxon>
        <taxon>Segatella</taxon>
    </lineage>
</organism>
<protein>
    <submittedName>
        <fullName evidence="1">Uncharacterized protein</fullName>
    </submittedName>
</protein>